<sequence>MAEEKRFTVQVSKRGDLGAPSDPQDRRTNVTVRRPYRTAQAADVLVEREGREGVRPAPGRATESGKG</sequence>
<evidence type="ECO:0000256" key="1">
    <source>
        <dbReference type="SAM" id="MobiDB-lite"/>
    </source>
</evidence>
<feature type="region of interest" description="Disordered" evidence="1">
    <location>
        <begin position="1"/>
        <end position="67"/>
    </location>
</feature>
<accession>A0AAU2HFE4</accession>
<dbReference type="AlphaFoldDB" id="A0AAU2HFE4"/>
<name>A0AAU2HFE4_9ACTN</name>
<feature type="compositionally biased region" description="Basic and acidic residues" evidence="1">
    <location>
        <begin position="45"/>
        <end position="54"/>
    </location>
</feature>
<evidence type="ECO:0000313" key="2">
    <source>
        <dbReference type="EMBL" id="WTU45995.1"/>
    </source>
</evidence>
<protein>
    <submittedName>
        <fullName evidence="2">Uncharacterized protein</fullName>
    </submittedName>
</protein>
<dbReference type="EMBL" id="CP108255">
    <property type="protein sequence ID" value="WTU45995.1"/>
    <property type="molecule type" value="Genomic_DNA"/>
</dbReference>
<proteinExistence type="predicted"/>
<gene>
    <name evidence="2" type="ORF">OHV25_41075</name>
</gene>
<organism evidence="2">
    <name type="scientific">Streptomyces sp. NBC_00060</name>
    <dbReference type="NCBI Taxonomy" id="2975636"/>
    <lineage>
        <taxon>Bacteria</taxon>
        <taxon>Bacillati</taxon>
        <taxon>Actinomycetota</taxon>
        <taxon>Actinomycetes</taxon>
        <taxon>Kitasatosporales</taxon>
        <taxon>Streptomycetaceae</taxon>
        <taxon>Streptomyces</taxon>
    </lineage>
</organism>
<reference evidence="2" key="1">
    <citation type="submission" date="2022-10" db="EMBL/GenBank/DDBJ databases">
        <title>The complete genomes of actinobacterial strains from the NBC collection.</title>
        <authorList>
            <person name="Joergensen T.S."/>
            <person name="Alvarez Arevalo M."/>
            <person name="Sterndorff E.B."/>
            <person name="Faurdal D."/>
            <person name="Vuksanovic O."/>
            <person name="Mourched A.-S."/>
            <person name="Charusanti P."/>
            <person name="Shaw S."/>
            <person name="Blin K."/>
            <person name="Weber T."/>
        </authorList>
    </citation>
    <scope>NUCLEOTIDE SEQUENCE</scope>
    <source>
        <strain evidence="2">NBC_00060</strain>
    </source>
</reference>